<sequence>MADLGVTREEARRLARAYYDAWVWSGCDGSRWDRLPEEARSDWVRQARRWLFVIRATGEEHP</sequence>
<accession>A0A3G3BYS7</accession>
<name>A0A3G3BYS7_9CAUD</name>
<reference evidence="1 2" key="1">
    <citation type="submission" date="2018-08" db="EMBL/GenBank/DDBJ databases">
        <authorList>
            <person name="Abdullaev S."/>
            <person name="Ahmed M."/>
            <person name="Chavarria S."/>
            <person name="Dioso G."/>
            <person name="Isakov A."/>
            <person name="Jabeen I."/>
            <person name="Lochan S."/>
            <person name="Kanhai R."/>
            <person name="Koo D."/>
            <person name="Lee K."/>
            <person name="Leger A."/>
            <person name="Mikhaylov F."/>
            <person name="Murdakhayev D."/>
            <person name="Negron K."/>
            <person name="Oronde N."/>
            <person name="Osiashvili T."/>
            <person name="Petion R."/>
            <person name="Qiu X."/>
            <person name="Rataul A."/>
            <person name="Reyes M."/>
            <person name="Sarmiento J."/>
            <person name="Sawadogo E."/>
            <person name="Sosa G."/>
            <person name="Stock J."/>
            <person name="Yeung P."/>
            <person name="Golebiewska U.P."/>
            <person name="Garlena R.A."/>
            <person name="Russell D.A."/>
            <person name="Pope W.H."/>
            <person name="Jacobs-Sera D."/>
            <person name="Hatfull G.F."/>
        </authorList>
    </citation>
    <scope>NUCLEOTIDE SEQUENCE [LARGE SCALE GENOMIC DNA]</scope>
</reference>
<evidence type="ECO:0000313" key="1">
    <source>
        <dbReference type="EMBL" id="AYP69442.1"/>
    </source>
</evidence>
<evidence type="ECO:0000313" key="2">
    <source>
        <dbReference type="Proteomes" id="UP000276537"/>
    </source>
</evidence>
<keyword evidence="2" id="KW-1185">Reference proteome</keyword>
<organism evidence="1 2">
    <name type="scientific">Mycobacterium phage CharlieB</name>
    <dbReference type="NCBI Taxonomy" id="2301609"/>
    <lineage>
        <taxon>Viruses</taxon>
        <taxon>Duplodnaviria</taxon>
        <taxon>Heunggongvirae</taxon>
        <taxon>Uroviricota</taxon>
        <taxon>Caudoviricetes</taxon>
        <taxon>Ceeclamvirinae</taxon>
        <taxon>Bixzunavirus</taxon>
        <taxon>Bixzunavirus charlieB</taxon>
    </lineage>
</organism>
<gene>
    <name evidence="1" type="ORF">SEA_CHARLIEB_16</name>
</gene>
<dbReference type="Proteomes" id="UP000276537">
    <property type="component" value="Segment"/>
</dbReference>
<protein>
    <submittedName>
        <fullName evidence="1">Uncharacterized protein</fullName>
    </submittedName>
</protein>
<proteinExistence type="predicted"/>
<dbReference type="EMBL" id="MH727543">
    <property type="protein sequence ID" value="AYP69442.1"/>
    <property type="molecule type" value="Genomic_DNA"/>
</dbReference>